<evidence type="ECO:0000256" key="10">
    <source>
        <dbReference type="RuleBase" id="RU000682"/>
    </source>
</evidence>
<evidence type="ECO:0000256" key="1">
    <source>
        <dbReference type="ARBA" id="ARBA00004123"/>
    </source>
</evidence>
<evidence type="ECO:0000256" key="4">
    <source>
        <dbReference type="ARBA" id="ARBA00023125"/>
    </source>
</evidence>
<dbReference type="InterPro" id="IPR044555">
    <property type="entry name" value="WUSCHEL-like"/>
</dbReference>
<feature type="domain" description="Homeobox" evidence="11">
    <location>
        <begin position="94"/>
        <end position="149"/>
    </location>
</feature>
<dbReference type="CDD" id="cd00086">
    <property type="entry name" value="homeodomain"/>
    <property type="match status" value="1"/>
</dbReference>
<dbReference type="Pfam" id="PF00046">
    <property type="entry name" value="Homeodomain"/>
    <property type="match status" value="1"/>
</dbReference>
<keyword evidence="7 9" id="KW-0539">Nucleus</keyword>
<dbReference type="PANTHER" id="PTHR45940">
    <property type="entry name" value="WUSCHEL-RELATED HOMEOBOX 1-RELATED"/>
    <property type="match status" value="1"/>
</dbReference>
<accession>A0A2Z7DEE2</accession>
<name>A0A2Z7DEE2_9LAMI</name>
<dbReference type="Gene3D" id="1.10.10.60">
    <property type="entry name" value="Homeodomain-like"/>
    <property type="match status" value="1"/>
</dbReference>
<protein>
    <submittedName>
        <fullName evidence="12">WUSCHEL-related homeobox 1</fullName>
    </submittedName>
</protein>
<keyword evidence="2" id="KW-0217">Developmental protein</keyword>
<dbReference type="PROSITE" id="PS50071">
    <property type="entry name" value="HOMEOBOX_2"/>
    <property type="match status" value="1"/>
</dbReference>
<comment type="similarity">
    <text evidence="8">Belongs to the WUS homeobox family.</text>
</comment>
<evidence type="ECO:0000313" key="13">
    <source>
        <dbReference type="Proteomes" id="UP000250235"/>
    </source>
</evidence>
<dbReference type="GO" id="GO:0003700">
    <property type="term" value="F:DNA-binding transcription factor activity"/>
    <property type="evidence" value="ECO:0007669"/>
    <property type="project" value="InterPro"/>
</dbReference>
<feature type="DNA-binding region" description="Homeobox" evidence="9">
    <location>
        <begin position="96"/>
        <end position="150"/>
    </location>
</feature>
<reference evidence="12 13" key="1">
    <citation type="journal article" date="2015" name="Proc. Natl. Acad. Sci. U.S.A.">
        <title>The resurrection genome of Boea hygrometrica: A blueprint for survival of dehydration.</title>
        <authorList>
            <person name="Xiao L."/>
            <person name="Yang G."/>
            <person name="Zhang L."/>
            <person name="Yang X."/>
            <person name="Zhao S."/>
            <person name="Ji Z."/>
            <person name="Zhou Q."/>
            <person name="Hu M."/>
            <person name="Wang Y."/>
            <person name="Chen M."/>
            <person name="Xu Y."/>
            <person name="Jin H."/>
            <person name="Xiao X."/>
            <person name="Hu G."/>
            <person name="Bao F."/>
            <person name="Hu Y."/>
            <person name="Wan P."/>
            <person name="Li L."/>
            <person name="Deng X."/>
            <person name="Kuang T."/>
            <person name="Xiang C."/>
            <person name="Zhu J.K."/>
            <person name="Oliver M.J."/>
            <person name="He Y."/>
        </authorList>
    </citation>
    <scope>NUCLEOTIDE SEQUENCE [LARGE SCALE GENOMIC DNA]</scope>
    <source>
        <strain evidence="13">cv. XS01</strain>
    </source>
</reference>
<keyword evidence="6" id="KW-0804">Transcription</keyword>
<evidence type="ECO:0000259" key="11">
    <source>
        <dbReference type="PROSITE" id="PS50071"/>
    </source>
</evidence>
<keyword evidence="13" id="KW-1185">Reference proteome</keyword>
<evidence type="ECO:0000256" key="5">
    <source>
        <dbReference type="ARBA" id="ARBA00023155"/>
    </source>
</evidence>
<organism evidence="12 13">
    <name type="scientific">Dorcoceras hygrometricum</name>
    <dbReference type="NCBI Taxonomy" id="472368"/>
    <lineage>
        <taxon>Eukaryota</taxon>
        <taxon>Viridiplantae</taxon>
        <taxon>Streptophyta</taxon>
        <taxon>Embryophyta</taxon>
        <taxon>Tracheophyta</taxon>
        <taxon>Spermatophyta</taxon>
        <taxon>Magnoliopsida</taxon>
        <taxon>eudicotyledons</taxon>
        <taxon>Gunneridae</taxon>
        <taxon>Pentapetalae</taxon>
        <taxon>asterids</taxon>
        <taxon>lamiids</taxon>
        <taxon>Lamiales</taxon>
        <taxon>Gesneriaceae</taxon>
        <taxon>Didymocarpoideae</taxon>
        <taxon>Trichosporeae</taxon>
        <taxon>Loxocarpinae</taxon>
        <taxon>Dorcoceras</taxon>
    </lineage>
</organism>
<evidence type="ECO:0000256" key="6">
    <source>
        <dbReference type="ARBA" id="ARBA00023163"/>
    </source>
</evidence>
<dbReference type="InterPro" id="IPR009057">
    <property type="entry name" value="Homeodomain-like_sf"/>
</dbReference>
<dbReference type="PANTHER" id="PTHR45940:SF13">
    <property type="entry name" value="WUSCHEL-RELATED HOMEOBOX 1"/>
    <property type="match status" value="1"/>
</dbReference>
<dbReference type="SUPFAM" id="SSF46689">
    <property type="entry name" value="Homeodomain-like"/>
    <property type="match status" value="1"/>
</dbReference>
<evidence type="ECO:0000256" key="8">
    <source>
        <dbReference type="ARBA" id="ARBA00024040"/>
    </source>
</evidence>
<keyword evidence="3" id="KW-0805">Transcription regulation</keyword>
<dbReference type="SMART" id="SM00389">
    <property type="entry name" value="HOX"/>
    <property type="match status" value="1"/>
</dbReference>
<dbReference type="FunFam" id="1.10.10.60:FF:000146">
    <property type="entry name" value="WUSCHEL-related homeobox 4"/>
    <property type="match status" value="1"/>
</dbReference>
<evidence type="ECO:0000256" key="3">
    <source>
        <dbReference type="ARBA" id="ARBA00023015"/>
    </source>
</evidence>
<dbReference type="GO" id="GO:0005634">
    <property type="term" value="C:nucleus"/>
    <property type="evidence" value="ECO:0007669"/>
    <property type="project" value="UniProtKB-SubCell"/>
</dbReference>
<dbReference type="AlphaFoldDB" id="A0A2Z7DEE2"/>
<dbReference type="GO" id="GO:0003677">
    <property type="term" value="F:DNA binding"/>
    <property type="evidence" value="ECO:0007669"/>
    <property type="project" value="UniProtKB-UniRule"/>
</dbReference>
<gene>
    <name evidence="12" type="ORF">F511_03451</name>
</gene>
<dbReference type="GO" id="GO:0099402">
    <property type="term" value="P:plant organ development"/>
    <property type="evidence" value="ECO:0007669"/>
    <property type="project" value="InterPro"/>
</dbReference>
<sequence>MWMVDCDDQHVKDIKVSIGRTLQPLTPRAITAAATMKCAYSTLPGPCCTNHPNVIGWSQPIINLYTMLQGCERDYGMRREMNRVPLVSPRWNPTPDQLQALEELYRRGIRTPSAQQIQQIAAKLRRFGKIEGKNVFYWFQNHKARERQKKRRQLELHAGKKLHHADVMFEAQLQSGYVILPSQHVCNLIFVSEKTPRSSLELVSWKFIFMGSIFVSEKNRSHGCSRENIDLGHVKKQSSTFSNSSTPSQDSVSLHAPVVATEWTKLDQRELQQQAKNEQTCWQLDLSSSMPSNKSDDIINKYAVPENNPDQENEKPLNPPNISLLMFPAHDSGIKENRTLLLFPVKSHGSSALCTAEEEINDGSSTRTRFTPSEYYEFLPMKN</sequence>
<comment type="subcellular location">
    <subcellularLocation>
        <location evidence="1 9 10">Nucleus</location>
    </subcellularLocation>
</comment>
<keyword evidence="5 9" id="KW-0371">Homeobox</keyword>
<evidence type="ECO:0000256" key="9">
    <source>
        <dbReference type="PROSITE-ProRule" id="PRU00108"/>
    </source>
</evidence>
<dbReference type="OrthoDB" id="1932526at2759"/>
<dbReference type="InterPro" id="IPR001356">
    <property type="entry name" value="HD"/>
</dbReference>
<dbReference type="Proteomes" id="UP000250235">
    <property type="component" value="Unassembled WGS sequence"/>
</dbReference>
<proteinExistence type="inferred from homology"/>
<keyword evidence="4 9" id="KW-0238">DNA-binding</keyword>
<evidence type="ECO:0000313" key="12">
    <source>
        <dbReference type="EMBL" id="KZV57882.1"/>
    </source>
</evidence>
<evidence type="ECO:0000256" key="7">
    <source>
        <dbReference type="ARBA" id="ARBA00023242"/>
    </source>
</evidence>
<dbReference type="EMBL" id="KQ987245">
    <property type="protein sequence ID" value="KZV57882.1"/>
    <property type="molecule type" value="Genomic_DNA"/>
</dbReference>
<evidence type="ECO:0000256" key="2">
    <source>
        <dbReference type="ARBA" id="ARBA00022473"/>
    </source>
</evidence>